<dbReference type="RefSeq" id="WP_130936319.1">
    <property type="nucleotide sequence ID" value="NZ_BMEE01000002.1"/>
</dbReference>
<keyword evidence="1" id="KW-1133">Transmembrane helix</keyword>
<comment type="caution">
    <text evidence="2">The sequence shown here is derived from an EMBL/GenBank/DDBJ whole genome shotgun (WGS) entry which is preliminary data.</text>
</comment>
<accession>A0A4Q9FRK6</accession>
<proteinExistence type="predicted"/>
<keyword evidence="1" id="KW-0472">Membrane</keyword>
<organism evidence="2 3">
    <name type="scientific">Hyunsoonleella pacifica</name>
    <dbReference type="NCBI Taxonomy" id="1080224"/>
    <lineage>
        <taxon>Bacteria</taxon>
        <taxon>Pseudomonadati</taxon>
        <taxon>Bacteroidota</taxon>
        <taxon>Flavobacteriia</taxon>
        <taxon>Flavobacteriales</taxon>
        <taxon>Flavobacteriaceae</taxon>
    </lineage>
</organism>
<evidence type="ECO:0000256" key="1">
    <source>
        <dbReference type="SAM" id="Phobius"/>
    </source>
</evidence>
<dbReference type="Proteomes" id="UP000292372">
    <property type="component" value="Unassembled WGS sequence"/>
</dbReference>
<protein>
    <recommendedName>
        <fullName evidence="4">RING-type E3 ubiquitin transferase</fullName>
    </recommendedName>
</protein>
<keyword evidence="3" id="KW-1185">Reference proteome</keyword>
<dbReference type="AlphaFoldDB" id="A0A4Q9FRK6"/>
<keyword evidence="1" id="KW-0812">Transmembrane</keyword>
<dbReference type="EMBL" id="SIRS01000003">
    <property type="protein sequence ID" value="TBN16337.1"/>
    <property type="molecule type" value="Genomic_DNA"/>
</dbReference>
<name>A0A4Q9FRK6_9FLAO</name>
<reference evidence="2 3" key="1">
    <citation type="journal article" date="2015" name="Int. J. Syst. Evol. Microbiol.">
        <title>Hyunsoonleella pacifica sp. nov., isolated from seawater of South Pacific Gyre.</title>
        <authorList>
            <person name="Gao X."/>
            <person name="Zhang Z."/>
            <person name="Dai X."/>
            <person name="Zhang X.H."/>
        </authorList>
    </citation>
    <scope>NUCLEOTIDE SEQUENCE [LARGE SCALE GENOMIC DNA]</scope>
    <source>
        <strain evidence="2 3">SW033</strain>
    </source>
</reference>
<evidence type="ECO:0000313" key="2">
    <source>
        <dbReference type="EMBL" id="TBN16337.1"/>
    </source>
</evidence>
<sequence>MPEVAIIPILIVSLIITIGILSYYYGKKQKILRSLNKLKAKNILQFRTNEPTKVTGKVLHVHEPFVAPFSKRKCVAFEFKIQQKKQRGKNSYWKTLIDEKNIQDFFIEQKGEVAMITPKTNPLNFNIYLVEDKRISSGFLSDPSPEFENLLQAYNIESTNLLGFNKTLRYTERILEVGETVTVGGIAKWKAIDTTIDGYNYSKIATLESIDTQKIIITDLPEAISRKKARL</sequence>
<dbReference type="OrthoDB" id="1116096at2"/>
<evidence type="ECO:0000313" key="3">
    <source>
        <dbReference type="Proteomes" id="UP000292372"/>
    </source>
</evidence>
<gene>
    <name evidence="2" type="ORF">EYD46_06740</name>
</gene>
<feature type="transmembrane region" description="Helical" evidence="1">
    <location>
        <begin position="6"/>
        <end position="25"/>
    </location>
</feature>
<evidence type="ECO:0008006" key="4">
    <source>
        <dbReference type="Google" id="ProtNLM"/>
    </source>
</evidence>